<comment type="caution">
    <text evidence="2">The sequence shown here is derived from an EMBL/GenBank/DDBJ whole genome shotgun (WGS) entry which is preliminary data.</text>
</comment>
<evidence type="ECO:0000313" key="1">
    <source>
        <dbReference type="EMBL" id="CAF1256379.1"/>
    </source>
</evidence>
<dbReference type="AlphaFoldDB" id="A0A8S2PNT3"/>
<organism evidence="2 3">
    <name type="scientific">Didymodactylos carnosus</name>
    <dbReference type="NCBI Taxonomy" id="1234261"/>
    <lineage>
        <taxon>Eukaryota</taxon>
        <taxon>Metazoa</taxon>
        <taxon>Spiralia</taxon>
        <taxon>Gnathifera</taxon>
        <taxon>Rotifera</taxon>
        <taxon>Eurotatoria</taxon>
        <taxon>Bdelloidea</taxon>
        <taxon>Philodinida</taxon>
        <taxon>Philodinidae</taxon>
        <taxon>Didymodactylos</taxon>
    </lineage>
</organism>
<gene>
    <name evidence="1" type="ORF">OVA965_LOCUS26515</name>
    <name evidence="2" type="ORF">TMI583_LOCUS27256</name>
</gene>
<proteinExistence type="predicted"/>
<evidence type="ECO:0000313" key="2">
    <source>
        <dbReference type="EMBL" id="CAF4063358.1"/>
    </source>
</evidence>
<sequence length="327" mass="37860">MDVHMTSEPSLIDKKFFDKTAINNNLLLEFTSLLRRCHTTFNGFCAAYNDRILEQSHSSKKYGNKQPDGLDPKLFQNVWIEYQLARMPFMLTTLKQFKILQSCINKAARDHYFKVINQEFYKLFVSLWSNHKTLSTNKHCKDNCSSVFICDGHQKPCRLVCKQDMTDKDCIELGGVMVGCPETPQQKSQKKRQKEDGRYCYLHQPTKSQQPATDNGTMVDLRDTTIRKEICELLNLRTDNEYNGLCNVYRDCYIEHKQSSFGFIATFLNCGIIVGFTESVRAESVRRLLRHLLEILKYGSLPPNMMYDNACAVKLYTPGKNKFPSVF</sequence>
<protein>
    <submittedName>
        <fullName evidence="2">Uncharacterized protein</fullName>
    </submittedName>
</protein>
<reference evidence="2" key="1">
    <citation type="submission" date="2021-02" db="EMBL/GenBank/DDBJ databases">
        <authorList>
            <person name="Nowell W R."/>
        </authorList>
    </citation>
    <scope>NUCLEOTIDE SEQUENCE</scope>
</reference>
<name>A0A8S2PNT3_9BILA</name>
<dbReference type="EMBL" id="CAJOBA010038588">
    <property type="protein sequence ID" value="CAF4063358.1"/>
    <property type="molecule type" value="Genomic_DNA"/>
</dbReference>
<dbReference type="Proteomes" id="UP000677228">
    <property type="component" value="Unassembled WGS sequence"/>
</dbReference>
<accession>A0A8S2PNT3</accession>
<dbReference type="Proteomes" id="UP000682733">
    <property type="component" value="Unassembled WGS sequence"/>
</dbReference>
<evidence type="ECO:0000313" key="3">
    <source>
        <dbReference type="Proteomes" id="UP000682733"/>
    </source>
</evidence>
<dbReference type="EMBL" id="CAJNOK010017034">
    <property type="protein sequence ID" value="CAF1256379.1"/>
    <property type="molecule type" value="Genomic_DNA"/>
</dbReference>